<dbReference type="OrthoDB" id="291010at2"/>
<feature type="transmembrane region" description="Helical" evidence="1">
    <location>
        <begin position="180"/>
        <end position="201"/>
    </location>
</feature>
<feature type="transmembrane region" description="Helical" evidence="1">
    <location>
        <begin position="62"/>
        <end position="84"/>
    </location>
</feature>
<keyword evidence="1" id="KW-0472">Membrane</keyword>
<evidence type="ECO:0000313" key="2">
    <source>
        <dbReference type="EMBL" id="EMI53051.1"/>
    </source>
</evidence>
<keyword evidence="1" id="KW-0812">Transmembrane</keyword>
<name>M5U5B5_9BACT</name>
<keyword evidence="1" id="KW-1133">Transmembrane helix</keyword>
<gene>
    <name evidence="2" type="ORF">RSSM_05515</name>
</gene>
<evidence type="ECO:0000256" key="1">
    <source>
        <dbReference type="SAM" id="Phobius"/>
    </source>
</evidence>
<dbReference type="RefSeq" id="WP_008686493.1">
    <property type="nucleotide sequence ID" value="NZ_ANOH01000386.1"/>
</dbReference>
<dbReference type="Proteomes" id="UP000011885">
    <property type="component" value="Unassembled WGS sequence"/>
</dbReference>
<accession>M5U5B5</accession>
<comment type="caution">
    <text evidence="2">The sequence shown here is derived from an EMBL/GenBank/DDBJ whole genome shotgun (WGS) entry which is preliminary data.</text>
</comment>
<dbReference type="EMBL" id="ANOH01000386">
    <property type="protein sequence ID" value="EMI53051.1"/>
    <property type="molecule type" value="Genomic_DNA"/>
</dbReference>
<feature type="transmembrane region" description="Helical" evidence="1">
    <location>
        <begin position="90"/>
        <end position="112"/>
    </location>
</feature>
<organism evidence="2 3">
    <name type="scientific">Rhodopirellula sallentina SM41</name>
    <dbReference type="NCBI Taxonomy" id="1263870"/>
    <lineage>
        <taxon>Bacteria</taxon>
        <taxon>Pseudomonadati</taxon>
        <taxon>Planctomycetota</taxon>
        <taxon>Planctomycetia</taxon>
        <taxon>Pirellulales</taxon>
        <taxon>Pirellulaceae</taxon>
        <taxon>Rhodopirellula</taxon>
    </lineage>
</organism>
<keyword evidence="3" id="KW-1185">Reference proteome</keyword>
<evidence type="ECO:0000313" key="3">
    <source>
        <dbReference type="Proteomes" id="UP000011885"/>
    </source>
</evidence>
<sequence>MEPSSSGQPYGYRAEEHEAESFNPFAPSTQVDETLAEPAADDVRAYRQYHIAHEASVKSIGLLHWLSGAIMLLAGIGLTVGSVTAGGPDAMWMLIFGGALAVFGGLWIWLGVAIRRLNPIARIVTCIVSVIGLLSFPVGTLINGYFLYLLLSQKGQAIFDPSYQRVIEATPDIKYQTSKLVWVVLIIFVAFIGVAIAAVFIGS</sequence>
<proteinExistence type="predicted"/>
<protein>
    <submittedName>
        <fullName evidence="2">Putative membrane protein</fullName>
    </submittedName>
</protein>
<dbReference type="AlphaFoldDB" id="M5U5B5"/>
<reference evidence="2 3" key="1">
    <citation type="journal article" date="2013" name="Mar. Genomics">
        <title>Expression of sulfatases in Rhodopirellula baltica and the diversity of sulfatases in the genus Rhodopirellula.</title>
        <authorList>
            <person name="Wegner C.E."/>
            <person name="Richter-Heitmann T."/>
            <person name="Klindworth A."/>
            <person name="Klockow C."/>
            <person name="Richter M."/>
            <person name="Achstetter T."/>
            <person name="Glockner F.O."/>
            <person name="Harder J."/>
        </authorList>
    </citation>
    <scope>NUCLEOTIDE SEQUENCE [LARGE SCALE GENOMIC DNA]</scope>
    <source>
        <strain evidence="2 3">SM41</strain>
    </source>
</reference>
<feature type="transmembrane region" description="Helical" evidence="1">
    <location>
        <begin position="124"/>
        <end position="151"/>
    </location>
</feature>
<dbReference type="PATRIC" id="fig|1263870.3.peg.5840"/>